<dbReference type="PANTHER" id="PTHR47027:SF30">
    <property type="entry name" value="THAP-TYPE DOMAIN-CONTAINING PROTEIN"/>
    <property type="match status" value="1"/>
</dbReference>
<gene>
    <name evidence="1" type="ORF">AWC38_SpisGene16303</name>
</gene>
<protein>
    <submittedName>
        <fullName evidence="1">Uncharacterized protein</fullName>
    </submittedName>
</protein>
<dbReference type="Proteomes" id="UP000225706">
    <property type="component" value="Unassembled WGS sequence"/>
</dbReference>
<dbReference type="AlphaFoldDB" id="A0A2B4RSP9"/>
<evidence type="ECO:0000313" key="2">
    <source>
        <dbReference type="Proteomes" id="UP000225706"/>
    </source>
</evidence>
<reference evidence="2" key="1">
    <citation type="journal article" date="2017" name="bioRxiv">
        <title>Comparative analysis of the genomes of Stylophora pistillata and Acropora digitifera provides evidence for extensive differences between species of corals.</title>
        <authorList>
            <person name="Voolstra C.R."/>
            <person name="Li Y."/>
            <person name="Liew Y.J."/>
            <person name="Baumgarten S."/>
            <person name="Zoccola D."/>
            <person name="Flot J.-F."/>
            <person name="Tambutte S."/>
            <person name="Allemand D."/>
            <person name="Aranda M."/>
        </authorList>
    </citation>
    <scope>NUCLEOTIDE SEQUENCE [LARGE SCALE GENOMIC DNA]</scope>
</reference>
<dbReference type="OrthoDB" id="5984501at2759"/>
<dbReference type="STRING" id="50429.A0A2B4RSP9"/>
<evidence type="ECO:0000313" key="1">
    <source>
        <dbReference type="EMBL" id="PFX19285.1"/>
    </source>
</evidence>
<keyword evidence="2" id="KW-1185">Reference proteome</keyword>
<dbReference type="PANTHER" id="PTHR47027">
    <property type="entry name" value="REVERSE TRANSCRIPTASE DOMAIN-CONTAINING PROTEIN"/>
    <property type="match status" value="1"/>
</dbReference>
<name>A0A2B4RSP9_STYPI</name>
<accession>A0A2B4RSP9</accession>
<organism evidence="1 2">
    <name type="scientific">Stylophora pistillata</name>
    <name type="common">Smooth cauliflower coral</name>
    <dbReference type="NCBI Taxonomy" id="50429"/>
    <lineage>
        <taxon>Eukaryota</taxon>
        <taxon>Metazoa</taxon>
        <taxon>Cnidaria</taxon>
        <taxon>Anthozoa</taxon>
        <taxon>Hexacorallia</taxon>
        <taxon>Scleractinia</taxon>
        <taxon>Astrocoeniina</taxon>
        <taxon>Pocilloporidae</taxon>
        <taxon>Stylophora</taxon>
    </lineage>
</organism>
<sequence>MWNGMEIHSVAIPSKVKKCLPPVRILSFPNEEFTLKKKLTKFTEIKTAAVLPRNLQANGSKDSSYTDTFDGCGNNITFRNYHPKYKYVLLLVYSIKTREDSRFTIHYLPSIEAMILKAQLRWTGHIIRMNSDRIPKQLLYGVLSKGNRKQGRPLKRFKDCTKANIAYTGIATKQLEECAQDCTGRRALTRKAPKAFEAHRRANVTEACAKKEGSSRDTQTSRPVSLLPLWTCLPFPPWTPQSSTNPPTHIDVKLRVYKTVVLTSLLYGCETWTLYRRHIKLLERFHMRSLRSILGIKWQDMITNLEVLDRAETTSIEAMILKAQLRWTGHIIRMDSDRIPKQLLYGVLSKGKRKQGRPLKRFKECIKANIAYTGNATK</sequence>
<dbReference type="EMBL" id="LSMT01000368">
    <property type="protein sequence ID" value="PFX19285.1"/>
    <property type="molecule type" value="Genomic_DNA"/>
</dbReference>
<proteinExistence type="predicted"/>
<comment type="caution">
    <text evidence="1">The sequence shown here is derived from an EMBL/GenBank/DDBJ whole genome shotgun (WGS) entry which is preliminary data.</text>
</comment>